<evidence type="ECO:0000256" key="2">
    <source>
        <dbReference type="ARBA" id="ARBA00022741"/>
    </source>
</evidence>
<dbReference type="NCBIfam" id="NF005543">
    <property type="entry name" value="PRK07206.1"/>
    <property type="match status" value="1"/>
</dbReference>
<dbReference type="GO" id="GO:0005524">
    <property type="term" value="F:ATP binding"/>
    <property type="evidence" value="ECO:0007669"/>
    <property type="project" value="UniProtKB-UniRule"/>
</dbReference>
<proteinExistence type="predicted"/>
<dbReference type="PANTHER" id="PTHR43585:SF2">
    <property type="entry name" value="ATP-GRASP ENZYME FSQD"/>
    <property type="match status" value="1"/>
</dbReference>
<evidence type="ECO:0000256" key="1">
    <source>
        <dbReference type="ARBA" id="ARBA00022598"/>
    </source>
</evidence>
<sequence>MLTVNKDVIIVVDPYSSGALYAEALKSFDLCPIALMSTTEPLENYKSSLKLHEFFDVIVNDGDISKLVDTIKKLNPKCIIAGSDPGVELAETLAGIITPSFSNDKYLTDVRRHKGNMHKALVSNNLPTINQICTNDIVEVENWLETVKNKDIVIKPPKSAGTDGVTRVKNGDDWKKVFNELLGKMNKLNIVNEELVVQEYVVGVEYVVDFFSYEGNHVVCDICRYKKSDNGSLMAIYDYMEWVSAEDIDYENIVEYAKQVLDAIGINFGPSHLELMLTEDGPRLIEVGARLHGGGHPNFCKIATGDSPLDKTVRYPAGCYKEVSKDYTLNTNVTIVFLICKKSGFVKDISVLDDIKKLPSYHFSSINIQEGQYIEQTKDLFDSFSIGFVALCHKNKDQIESDYISIVNAVDKALN</sequence>
<dbReference type="EMBL" id="MWPX01000069">
    <property type="protein sequence ID" value="OUM45987.1"/>
    <property type="molecule type" value="Genomic_DNA"/>
</dbReference>
<evidence type="ECO:0000313" key="5">
    <source>
        <dbReference type="Proteomes" id="UP000195321"/>
    </source>
</evidence>
<dbReference type="InterPro" id="IPR052032">
    <property type="entry name" value="ATP-dep_AA_Ligase"/>
</dbReference>
<gene>
    <name evidence="4" type="ORF">BW425_26310</name>
</gene>
<dbReference type="RefSeq" id="WP_016115600.1">
    <property type="nucleotide sequence ID" value="NZ_CP189809.1"/>
</dbReference>
<dbReference type="GO" id="GO:0046872">
    <property type="term" value="F:metal ion binding"/>
    <property type="evidence" value="ECO:0007669"/>
    <property type="project" value="InterPro"/>
</dbReference>
<dbReference type="PANTHER" id="PTHR43585">
    <property type="entry name" value="FUMIPYRROLE BIOSYNTHESIS PROTEIN C"/>
    <property type="match status" value="1"/>
</dbReference>
<keyword evidence="2" id="KW-0547">Nucleotide-binding</keyword>
<dbReference type="SUPFAM" id="SSF56059">
    <property type="entry name" value="Glutathione synthetase ATP-binding domain-like"/>
    <property type="match status" value="1"/>
</dbReference>
<dbReference type="Proteomes" id="UP000195321">
    <property type="component" value="Unassembled WGS sequence"/>
</dbReference>
<dbReference type="AlphaFoldDB" id="A0A1Y3M6B4"/>
<dbReference type="InterPro" id="IPR011761">
    <property type="entry name" value="ATP-grasp"/>
</dbReference>
<organism evidence="4 5">
    <name type="scientific">Bacillus pseudomycoides</name>
    <dbReference type="NCBI Taxonomy" id="64104"/>
    <lineage>
        <taxon>Bacteria</taxon>
        <taxon>Bacillati</taxon>
        <taxon>Bacillota</taxon>
        <taxon>Bacilli</taxon>
        <taxon>Bacillales</taxon>
        <taxon>Bacillaceae</taxon>
        <taxon>Bacillus</taxon>
        <taxon>Bacillus cereus group</taxon>
    </lineage>
</organism>
<evidence type="ECO:0000313" key="4">
    <source>
        <dbReference type="EMBL" id="OUM45987.1"/>
    </source>
</evidence>
<dbReference type="Pfam" id="PF13535">
    <property type="entry name" value="ATP-grasp_4"/>
    <property type="match status" value="1"/>
</dbReference>
<name>A0A1Y3M6B4_9BACI</name>
<dbReference type="Gene3D" id="3.30.470.20">
    <property type="entry name" value="ATP-grasp fold, B domain"/>
    <property type="match status" value="1"/>
</dbReference>
<keyword evidence="3 4" id="KW-0067">ATP-binding</keyword>
<dbReference type="GO" id="GO:0016874">
    <property type="term" value="F:ligase activity"/>
    <property type="evidence" value="ECO:0007669"/>
    <property type="project" value="UniProtKB-KW"/>
</dbReference>
<protein>
    <submittedName>
        <fullName evidence="4">ATP-binding protein</fullName>
    </submittedName>
</protein>
<dbReference type="PROSITE" id="PS50975">
    <property type="entry name" value="ATP_GRASP"/>
    <property type="match status" value="1"/>
</dbReference>
<reference evidence="4 5" key="1">
    <citation type="submission" date="2017-02" db="EMBL/GenBank/DDBJ databases">
        <title>Bacillus pseudomycoides isolate FSL K6-0042.</title>
        <authorList>
            <person name="Kovac J."/>
        </authorList>
    </citation>
    <scope>NUCLEOTIDE SEQUENCE [LARGE SCALE GENOMIC DNA]</scope>
    <source>
        <strain evidence="4 5">FSL K6-0042</strain>
    </source>
</reference>
<evidence type="ECO:0000256" key="3">
    <source>
        <dbReference type="ARBA" id="ARBA00022840"/>
    </source>
</evidence>
<accession>A0A1Y3M6B4</accession>
<keyword evidence="1" id="KW-0436">Ligase</keyword>
<comment type="caution">
    <text evidence="4">The sequence shown here is derived from an EMBL/GenBank/DDBJ whole genome shotgun (WGS) entry which is preliminary data.</text>
</comment>